<reference evidence="2 3" key="1">
    <citation type="submission" date="2024-01" db="EMBL/GenBank/DDBJ databases">
        <authorList>
            <person name="Alioto T."/>
            <person name="Alioto T."/>
            <person name="Gomez Garrido J."/>
        </authorList>
    </citation>
    <scope>NUCLEOTIDE SEQUENCE [LARGE SCALE GENOMIC DNA]</scope>
</reference>
<protein>
    <submittedName>
        <fullName evidence="2">Transcription factor Adf-1-like</fullName>
    </submittedName>
</protein>
<name>A0AAV1P570_SCOSC</name>
<keyword evidence="3" id="KW-1185">Reference proteome</keyword>
<proteinExistence type="predicted"/>
<comment type="caution">
    <text evidence="2">The sequence shown here is derived from an EMBL/GenBank/DDBJ whole genome shotgun (WGS) entry which is preliminary data.</text>
</comment>
<evidence type="ECO:0000313" key="3">
    <source>
        <dbReference type="Proteomes" id="UP001314229"/>
    </source>
</evidence>
<evidence type="ECO:0000313" key="2">
    <source>
        <dbReference type="EMBL" id="CAK6966792.1"/>
    </source>
</evidence>
<gene>
    <name evidence="2" type="ORF">FSCOSCO3_A021789</name>
</gene>
<dbReference type="Proteomes" id="UP001314229">
    <property type="component" value="Unassembled WGS sequence"/>
</dbReference>
<accession>A0AAV1P570</accession>
<feature type="compositionally biased region" description="Low complexity" evidence="1">
    <location>
        <begin position="39"/>
        <end position="61"/>
    </location>
</feature>
<sequence>MGSGVEGDGTAESVEDEGETAGPSGIANGAQADSDSEPESAAAPPDDAPAVSPSAVPAAAAQGVKCSLFDQPVKVNKATQDKRVVRCKSSQTWQQLHVNTWDAAPHRRRRRLP</sequence>
<feature type="region of interest" description="Disordered" evidence="1">
    <location>
        <begin position="1"/>
        <end position="61"/>
    </location>
</feature>
<dbReference type="EMBL" id="CAWUFR010000096">
    <property type="protein sequence ID" value="CAK6966792.1"/>
    <property type="molecule type" value="Genomic_DNA"/>
</dbReference>
<evidence type="ECO:0000256" key="1">
    <source>
        <dbReference type="SAM" id="MobiDB-lite"/>
    </source>
</evidence>
<dbReference type="AlphaFoldDB" id="A0AAV1P570"/>
<organism evidence="2 3">
    <name type="scientific">Scomber scombrus</name>
    <name type="common">Atlantic mackerel</name>
    <name type="synonym">Scomber vernalis</name>
    <dbReference type="NCBI Taxonomy" id="13677"/>
    <lineage>
        <taxon>Eukaryota</taxon>
        <taxon>Metazoa</taxon>
        <taxon>Chordata</taxon>
        <taxon>Craniata</taxon>
        <taxon>Vertebrata</taxon>
        <taxon>Euteleostomi</taxon>
        <taxon>Actinopterygii</taxon>
        <taxon>Neopterygii</taxon>
        <taxon>Teleostei</taxon>
        <taxon>Neoteleostei</taxon>
        <taxon>Acanthomorphata</taxon>
        <taxon>Pelagiaria</taxon>
        <taxon>Scombriformes</taxon>
        <taxon>Scombridae</taxon>
        <taxon>Scomber</taxon>
    </lineage>
</organism>